<dbReference type="Proteomes" id="UP000596004">
    <property type="component" value="Chromosome"/>
</dbReference>
<name>A0A7T9DJP8_9ARCH</name>
<evidence type="ECO:0000256" key="1">
    <source>
        <dbReference type="SAM" id="Phobius"/>
    </source>
</evidence>
<feature type="transmembrane region" description="Helical" evidence="1">
    <location>
        <begin position="25"/>
        <end position="58"/>
    </location>
</feature>
<organism evidence="2">
    <name type="scientific">Candidatus Iainarchaeum sp</name>
    <dbReference type="NCBI Taxonomy" id="3101447"/>
    <lineage>
        <taxon>Archaea</taxon>
        <taxon>Candidatus Iainarchaeota</taxon>
        <taxon>Candidatus Iainarchaeia</taxon>
        <taxon>Candidatus Iainarchaeales</taxon>
        <taxon>Candidatus Iainarchaeaceae</taxon>
        <taxon>Candidatus Iainarchaeum</taxon>
    </lineage>
</organism>
<reference evidence="2" key="1">
    <citation type="submission" date="2020-11" db="EMBL/GenBank/DDBJ databases">
        <title>Connecting structure to function with the recovery of over 1000 high-quality activated sludge metagenome-assembled genomes encoding full-length rRNA genes using long-read sequencing.</title>
        <authorList>
            <person name="Singleton C.M."/>
            <person name="Petriglieri F."/>
            <person name="Kristensen J.M."/>
            <person name="Kirkegaard R.H."/>
            <person name="Michaelsen T.Y."/>
            <person name="Andersen M.H."/>
            <person name="Karst S.M."/>
            <person name="Dueholm M.S."/>
            <person name="Nielsen P.H."/>
            <person name="Albertsen M."/>
        </authorList>
    </citation>
    <scope>NUCLEOTIDE SEQUENCE</scope>
    <source>
        <strain evidence="2">Fred_18-Q3-R57-64_BAT3C.431</strain>
    </source>
</reference>
<protein>
    <submittedName>
        <fullName evidence="2">Uncharacterized protein</fullName>
    </submittedName>
</protein>
<sequence>MVLGGGIKYIDDAFDEKTYNKQLAILVAPLIAIFWVFMMYVSGASATILGAIFLAVVLRYKVDNIGFHVGALAIVAGLFFLYLFNLIKFLWIPLIVLTIGGILDEVGNDYVDSHRRLHPAIRFFFEYRFVMKLFVLALAILGVYGFEYVLAFLGFDIAYATVGLYSDRLKRELKLNYKKVTI</sequence>
<feature type="transmembrane region" description="Helical" evidence="1">
    <location>
        <begin position="65"/>
        <end position="84"/>
    </location>
</feature>
<accession>A0A7T9DJP8</accession>
<keyword evidence="1" id="KW-0812">Transmembrane</keyword>
<keyword evidence="1" id="KW-1133">Transmembrane helix</keyword>
<proteinExistence type="predicted"/>
<evidence type="ECO:0000313" key="2">
    <source>
        <dbReference type="EMBL" id="QQR92505.1"/>
    </source>
</evidence>
<dbReference type="AlphaFoldDB" id="A0A7T9DJP8"/>
<dbReference type="EMBL" id="CP064981">
    <property type="protein sequence ID" value="QQR92505.1"/>
    <property type="molecule type" value="Genomic_DNA"/>
</dbReference>
<keyword evidence="1" id="KW-0472">Membrane</keyword>
<gene>
    <name evidence="2" type="ORF">IPJ89_05155</name>
</gene>